<dbReference type="Pfam" id="PF01494">
    <property type="entry name" value="FAD_binding_3"/>
    <property type="match status" value="1"/>
</dbReference>
<dbReference type="InterPro" id="IPR002938">
    <property type="entry name" value="FAD-bd"/>
</dbReference>
<evidence type="ECO:0000256" key="5">
    <source>
        <dbReference type="ARBA" id="ARBA00023002"/>
    </source>
</evidence>
<keyword evidence="10" id="KW-1185">Reference proteome</keyword>
<evidence type="ECO:0000256" key="6">
    <source>
        <dbReference type="SAM" id="MobiDB-lite"/>
    </source>
</evidence>
<sequence>MQSNNNPNVLIVGAGPSGSPTFLSSKAHFTNTKHPGLVLALSLLRNGVPVRIIDKAPVHMVGQRGAGVMPRTLELYKILGILPEIEKGQAPIPRIRVYSSPEVDGEEPQERDMMEVFEAKPEFYRINGAMFGQEDHQAVLRNILSKDYNCTVELSTELVSFEQYPDRVAVRTRDVKTGIEQDAQFDWLVGTDGAHSVVRKKLGLSFLGETVEANTLVIGDIEVLDGPDMKYWTVWGSYGDKMLTLRPYQRKGKNYHWLVLGGKNVDVHKAAADREVLLKYMHETIGKKKYEHGELRAAAPWRANIRMVNKFGEGRVFVAGDAAHVHSPTGGQGMNSGVQDSVNLGWKLALVHKGKAPHSLLESYTTERLPVIASMLNKTTDLMHKTFTISSAADSQAWVRGWDLRQFGVNYRGSPITVDERYTDISEPVDPYRSGQDGSAHAGDRAYDAPGMISDGEKKRLFDLFSPVRHTILVFSDAAGAKNILDSLDCPEGMATTVVIHPQGTDPSESSSADYTFVDGDGFAYKHYSVKAGETWAVVIRPDGYIGAVAKDAPGIRKYFAGILV</sequence>
<keyword evidence="3" id="KW-0285">Flavoprotein</keyword>
<dbReference type="Proteomes" id="UP001383192">
    <property type="component" value="Unassembled WGS sequence"/>
</dbReference>
<dbReference type="SUPFAM" id="SSF52833">
    <property type="entry name" value="Thioredoxin-like"/>
    <property type="match status" value="1"/>
</dbReference>
<evidence type="ECO:0000256" key="3">
    <source>
        <dbReference type="ARBA" id="ARBA00022630"/>
    </source>
</evidence>
<dbReference type="PRINTS" id="PR00420">
    <property type="entry name" value="RNGMNOXGNASE"/>
</dbReference>
<dbReference type="Gene3D" id="3.40.30.120">
    <property type="match status" value="1"/>
</dbReference>
<evidence type="ECO:0000256" key="4">
    <source>
        <dbReference type="ARBA" id="ARBA00022827"/>
    </source>
</evidence>
<dbReference type="SUPFAM" id="SSF51905">
    <property type="entry name" value="FAD/NAD(P)-binding domain"/>
    <property type="match status" value="1"/>
</dbReference>
<dbReference type="Gene3D" id="3.30.70.2450">
    <property type="match status" value="1"/>
</dbReference>
<dbReference type="PANTHER" id="PTHR43004:SF19">
    <property type="entry name" value="BINDING MONOOXYGENASE, PUTATIVE (JCVI)-RELATED"/>
    <property type="match status" value="1"/>
</dbReference>
<dbReference type="InterPro" id="IPR036188">
    <property type="entry name" value="FAD/NAD-bd_sf"/>
</dbReference>
<proteinExistence type="inferred from homology"/>
<name>A0AAW0DJA8_9AGAR</name>
<dbReference type="GO" id="GO:0016709">
    <property type="term" value="F:oxidoreductase activity, acting on paired donors, with incorporation or reduction of molecular oxygen, NAD(P)H as one donor, and incorporation of one atom of oxygen"/>
    <property type="evidence" value="ECO:0007669"/>
    <property type="project" value="UniProtKB-ARBA"/>
</dbReference>
<dbReference type="InterPro" id="IPR050641">
    <property type="entry name" value="RIFMO-like"/>
</dbReference>
<feature type="region of interest" description="Disordered" evidence="6">
    <location>
        <begin position="427"/>
        <end position="448"/>
    </location>
</feature>
<dbReference type="Pfam" id="PF07976">
    <property type="entry name" value="Phe_hydrox_dim"/>
    <property type="match status" value="1"/>
</dbReference>
<evidence type="ECO:0000259" key="8">
    <source>
        <dbReference type="Pfam" id="PF07976"/>
    </source>
</evidence>
<evidence type="ECO:0000256" key="2">
    <source>
        <dbReference type="ARBA" id="ARBA00007801"/>
    </source>
</evidence>
<evidence type="ECO:0000313" key="10">
    <source>
        <dbReference type="Proteomes" id="UP001383192"/>
    </source>
</evidence>
<evidence type="ECO:0000259" key="7">
    <source>
        <dbReference type="Pfam" id="PF01494"/>
    </source>
</evidence>
<dbReference type="AlphaFoldDB" id="A0AAW0DJA8"/>
<dbReference type="PANTHER" id="PTHR43004">
    <property type="entry name" value="TRK SYSTEM POTASSIUM UPTAKE PROTEIN"/>
    <property type="match status" value="1"/>
</dbReference>
<evidence type="ECO:0000256" key="1">
    <source>
        <dbReference type="ARBA" id="ARBA00001974"/>
    </source>
</evidence>
<protein>
    <recommendedName>
        <fullName evidence="11">FAD-binding domain-containing protein</fullName>
    </recommendedName>
</protein>
<gene>
    <name evidence="9" type="ORF">VNI00_004424</name>
</gene>
<evidence type="ECO:0000313" key="9">
    <source>
        <dbReference type="EMBL" id="KAK7051450.1"/>
    </source>
</evidence>
<comment type="similarity">
    <text evidence="2">Belongs to the PheA/TfdB FAD monooxygenase family.</text>
</comment>
<accession>A0AAW0DJA8</accession>
<dbReference type="InterPro" id="IPR036249">
    <property type="entry name" value="Thioredoxin-like_sf"/>
</dbReference>
<evidence type="ECO:0008006" key="11">
    <source>
        <dbReference type="Google" id="ProtNLM"/>
    </source>
</evidence>
<dbReference type="GO" id="GO:0071949">
    <property type="term" value="F:FAD binding"/>
    <property type="evidence" value="ECO:0007669"/>
    <property type="project" value="InterPro"/>
</dbReference>
<reference evidence="9 10" key="1">
    <citation type="submission" date="2024-01" db="EMBL/GenBank/DDBJ databases">
        <title>A draft genome for a cacao thread blight-causing isolate of Paramarasmius palmivorus.</title>
        <authorList>
            <person name="Baruah I.K."/>
            <person name="Bukari Y."/>
            <person name="Amoako-Attah I."/>
            <person name="Meinhardt L.W."/>
            <person name="Bailey B.A."/>
            <person name="Cohen S.P."/>
        </authorList>
    </citation>
    <scope>NUCLEOTIDE SEQUENCE [LARGE SCALE GENOMIC DNA]</scope>
    <source>
        <strain evidence="9 10">GH-12</strain>
    </source>
</reference>
<dbReference type="EMBL" id="JAYKXP010000012">
    <property type="protein sequence ID" value="KAK7051450.1"/>
    <property type="molecule type" value="Genomic_DNA"/>
</dbReference>
<feature type="domain" description="Phenol hydroxylase-like C-terminal dimerisation" evidence="8">
    <location>
        <begin position="516"/>
        <end position="564"/>
    </location>
</feature>
<dbReference type="InterPro" id="IPR012941">
    <property type="entry name" value="Phe_hydrox_C_dim_dom"/>
</dbReference>
<comment type="cofactor">
    <cofactor evidence="1">
        <name>FAD</name>
        <dbReference type="ChEBI" id="CHEBI:57692"/>
    </cofactor>
</comment>
<feature type="domain" description="FAD-binding" evidence="7">
    <location>
        <begin position="36"/>
        <end position="377"/>
    </location>
</feature>
<comment type="caution">
    <text evidence="9">The sequence shown here is derived from an EMBL/GenBank/DDBJ whole genome shotgun (WGS) entry which is preliminary data.</text>
</comment>
<keyword evidence="4" id="KW-0274">FAD</keyword>
<keyword evidence="5" id="KW-0560">Oxidoreductase</keyword>
<organism evidence="9 10">
    <name type="scientific">Paramarasmius palmivorus</name>
    <dbReference type="NCBI Taxonomy" id="297713"/>
    <lineage>
        <taxon>Eukaryota</taxon>
        <taxon>Fungi</taxon>
        <taxon>Dikarya</taxon>
        <taxon>Basidiomycota</taxon>
        <taxon>Agaricomycotina</taxon>
        <taxon>Agaricomycetes</taxon>
        <taxon>Agaricomycetidae</taxon>
        <taxon>Agaricales</taxon>
        <taxon>Marasmiineae</taxon>
        <taxon>Marasmiaceae</taxon>
        <taxon>Paramarasmius</taxon>
    </lineage>
</organism>
<dbReference type="Gene3D" id="3.50.50.60">
    <property type="entry name" value="FAD/NAD(P)-binding domain"/>
    <property type="match status" value="1"/>
</dbReference>